<evidence type="ECO:0000313" key="1">
    <source>
        <dbReference type="EMBL" id="KDO83366.1"/>
    </source>
</evidence>
<evidence type="ECO:0000313" key="2">
    <source>
        <dbReference type="Proteomes" id="UP000027120"/>
    </source>
</evidence>
<reference evidence="1 2" key="1">
    <citation type="submission" date="2014-04" db="EMBL/GenBank/DDBJ databases">
        <authorList>
            <consortium name="International Citrus Genome Consortium"/>
            <person name="Gmitter F."/>
            <person name="Chen C."/>
            <person name="Farmerie W."/>
            <person name="Harkins T."/>
            <person name="Desany B."/>
            <person name="Mohiuddin M."/>
            <person name="Kodira C."/>
            <person name="Borodovsky M."/>
            <person name="Lomsadze A."/>
            <person name="Burns P."/>
            <person name="Jenkins J."/>
            <person name="Prochnik S."/>
            <person name="Shu S."/>
            <person name="Chapman J."/>
            <person name="Pitluck S."/>
            <person name="Schmutz J."/>
            <person name="Rokhsar D."/>
        </authorList>
    </citation>
    <scope>NUCLEOTIDE SEQUENCE</scope>
</reference>
<organism evidence="1 2">
    <name type="scientific">Citrus sinensis</name>
    <name type="common">Sweet orange</name>
    <name type="synonym">Citrus aurantium var. sinensis</name>
    <dbReference type="NCBI Taxonomy" id="2711"/>
    <lineage>
        <taxon>Eukaryota</taxon>
        <taxon>Viridiplantae</taxon>
        <taxon>Streptophyta</taxon>
        <taxon>Embryophyta</taxon>
        <taxon>Tracheophyta</taxon>
        <taxon>Spermatophyta</taxon>
        <taxon>Magnoliopsida</taxon>
        <taxon>eudicotyledons</taxon>
        <taxon>Gunneridae</taxon>
        <taxon>Pentapetalae</taxon>
        <taxon>rosids</taxon>
        <taxon>malvids</taxon>
        <taxon>Sapindales</taxon>
        <taxon>Rutaceae</taxon>
        <taxon>Aurantioideae</taxon>
        <taxon>Citrus</taxon>
    </lineage>
</organism>
<name>A0A067H720_CITSI</name>
<dbReference type="EMBL" id="KK784875">
    <property type="protein sequence ID" value="KDO83366.1"/>
    <property type="molecule type" value="Genomic_DNA"/>
</dbReference>
<dbReference type="Proteomes" id="UP000027120">
    <property type="component" value="Unassembled WGS sequence"/>
</dbReference>
<proteinExistence type="predicted"/>
<gene>
    <name evidence="1" type="ORF">CISIN_1g044336mg</name>
</gene>
<protein>
    <submittedName>
        <fullName evidence="1">Uncharacterized protein</fullName>
    </submittedName>
</protein>
<dbReference type="AlphaFoldDB" id="A0A067H720"/>
<accession>A0A067H720</accession>
<keyword evidence="2" id="KW-1185">Reference proteome</keyword>
<sequence>MVSLIIYLEHNQADNHTDIGSMIAQACLHVEFLKLIYFWSTIKRCLGTIPPSVMKLLDSNIPCAHWRLITLVK</sequence>